<dbReference type="STRING" id="1450539.A0A318ZLJ1"/>
<protein>
    <submittedName>
        <fullName evidence="7">FAD-binding domain-containing protein</fullName>
    </submittedName>
</protein>
<dbReference type="AlphaFoldDB" id="A0A318ZLJ1"/>
<organism evidence="7 8">
    <name type="scientific">Aspergillus saccharolyticus JOP 1030-1</name>
    <dbReference type="NCBI Taxonomy" id="1450539"/>
    <lineage>
        <taxon>Eukaryota</taxon>
        <taxon>Fungi</taxon>
        <taxon>Dikarya</taxon>
        <taxon>Ascomycota</taxon>
        <taxon>Pezizomycotina</taxon>
        <taxon>Eurotiomycetes</taxon>
        <taxon>Eurotiomycetidae</taxon>
        <taxon>Eurotiales</taxon>
        <taxon>Aspergillaceae</taxon>
        <taxon>Aspergillus</taxon>
        <taxon>Aspergillus subgen. Circumdati</taxon>
    </lineage>
</organism>
<dbReference type="RefSeq" id="XP_025430652.1">
    <property type="nucleotide sequence ID" value="XM_025573466.1"/>
</dbReference>
<dbReference type="Pfam" id="PF01565">
    <property type="entry name" value="FAD_binding_4"/>
    <property type="match status" value="1"/>
</dbReference>
<dbReference type="Gene3D" id="3.30.465.10">
    <property type="match status" value="1"/>
</dbReference>
<proteinExistence type="inferred from homology"/>
<dbReference type="InterPro" id="IPR050416">
    <property type="entry name" value="FAD-linked_Oxidoreductase"/>
</dbReference>
<evidence type="ECO:0000259" key="6">
    <source>
        <dbReference type="PROSITE" id="PS51387"/>
    </source>
</evidence>
<accession>A0A318ZLJ1</accession>
<comment type="cofactor">
    <cofactor evidence="1">
        <name>FAD</name>
        <dbReference type="ChEBI" id="CHEBI:57692"/>
    </cofactor>
</comment>
<dbReference type="InterPro" id="IPR006094">
    <property type="entry name" value="Oxid_FAD_bind_N"/>
</dbReference>
<gene>
    <name evidence="7" type="ORF">BP01DRAFT_341906</name>
</gene>
<evidence type="ECO:0000256" key="3">
    <source>
        <dbReference type="ARBA" id="ARBA00022630"/>
    </source>
</evidence>
<dbReference type="SUPFAM" id="SSF56176">
    <property type="entry name" value="FAD-binding/transporter-associated domain-like"/>
    <property type="match status" value="1"/>
</dbReference>
<evidence type="ECO:0000256" key="5">
    <source>
        <dbReference type="ARBA" id="ARBA00023002"/>
    </source>
</evidence>
<keyword evidence="8" id="KW-1185">Reference proteome</keyword>
<dbReference type="GeneID" id="37074694"/>
<dbReference type="InterPro" id="IPR012951">
    <property type="entry name" value="BBE"/>
</dbReference>
<dbReference type="GO" id="GO:0016491">
    <property type="term" value="F:oxidoreductase activity"/>
    <property type="evidence" value="ECO:0007669"/>
    <property type="project" value="UniProtKB-KW"/>
</dbReference>
<comment type="similarity">
    <text evidence="2">Belongs to the oxygen-dependent FAD-linked oxidoreductase family.</text>
</comment>
<dbReference type="InterPro" id="IPR016169">
    <property type="entry name" value="FAD-bd_PCMH_sub2"/>
</dbReference>
<name>A0A318ZLJ1_9EURO</name>
<evidence type="ECO:0000256" key="4">
    <source>
        <dbReference type="ARBA" id="ARBA00022827"/>
    </source>
</evidence>
<feature type="domain" description="FAD-binding PCMH-type" evidence="6">
    <location>
        <begin position="39"/>
        <end position="214"/>
    </location>
</feature>
<dbReference type="Proteomes" id="UP000248349">
    <property type="component" value="Unassembled WGS sequence"/>
</dbReference>
<evidence type="ECO:0000313" key="7">
    <source>
        <dbReference type="EMBL" id="PYH44670.1"/>
    </source>
</evidence>
<dbReference type="OrthoDB" id="407275at2759"/>
<keyword evidence="4" id="KW-0274">FAD</keyword>
<evidence type="ECO:0000256" key="2">
    <source>
        <dbReference type="ARBA" id="ARBA00005466"/>
    </source>
</evidence>
<evidence type="ECO:0000256" key="1">
    <source>
        <dbReference type="ARBA" id="ARBA00001974"/>
    </source>
</evidence>
<dbReference type="PANTHER" id="PTHR42973">
    <property type="entry name" value="BINDING OXIDOREDUCTASE, PUTATIVE (AFU_ORTHOLOGUE AFUA_1G17690)-RELATED"/>
    <property type="match status" value="1"/>
</dbReference>
<dbReference type="Gene3D" id="3.40.462.20">
    <property type="match status" value="1"/>
</dbReference>
<dbReference type="PANTHER" id="PTHR42973:SF39">
    <property type="entry name" value="FAD-BINDING PCMH-TYPE DOMAIN-CONTAINING PROTEIN"/>
    <property type="match status" value="1"/>
</dbReference>
<dbReference type="PROSITE" id="PS51387">
    <property type="entry name" value="FAD_PCMH"/>
    <property type="match status" value="1"/>
</dbReference>
<evidence type="ECO:0000313" key="8">
    <source>
        <dbReference type="Proteomes" id="UP000248349"/>
    </source>
</evidence>
<dbReference type="InterPro" id="IPR016166">
    <property type="entry name" value="FAD-bd_PCMH"/>
</dbReference>
<keyword evidence="3" id="KW-0285">Flavoprotein</keyword>
<reference evidence="7 8" key="1">
    <citation type="submission" date="2016-12" db="EMBL/GenBank/DDBJ databases">
        <title>The genomes of Aspergillus section Nigri reveals drivers in fungal speciation.</title>
        <authorList>
            <consortium name="DOE Joint Genome Institute"/>
            <person name="Vesth T.C."/>
            <person name="Nybo J."/>
            <person name="Theobald S."/>
            <person name="Brandl J."/>
            <person name="Frisvad J.C."/>
            <person name="Nielsen K.F."/>
            <person name="Lyhne E.K."/>
            <person name="Kogle M.E."/>
            <person name="Kuo A."/>
            <person name="Riley R."/>
            <person name="Clum A."/>
            <person name="Nolan M."/>
            <person name="Lipzen A."/>
            <person name="Salamov A."/>
            <person name="Henrissat B."/>
            <person name="Wiebenga A."/>
            <person name="De Vries R.P."/>
            <person name="Grigoriev I.V."/>
            <person name="Mortensen U.H."/>
            <person name="Andersen M.R."/>
            <person name="Baker S.E."/>
        </authorList>
    </citation>
    <scope>NUCLEOTIDE SEQUENCE [LARGE SCALE GENOMIC DNA]</scope>
    <source>
        <strain evidence="7 8">JOP 1030-1</strain>
    </source>
</reference>
<dbReference type="EMBL" id="KZ821235">
    <property type="protein sequence ID" value="PYH44670.1"/>
    <property type="molecule type" value="Genomic_DNA"/>
</dbReference>
<dbReference type="Pfam" id="PF08031">
    <property type="entry name" value="BBE"/>
    <property type="match status" value="1"/>
</dbReference>
<sequence length="493" mass="54035">MTEKSIKAQLSSILPDRIEILVSGDPEYGSAIATWNLRAQHKPRAVIRPSTAQDVSIVTRAVQCARVDRVTIRAGGHSFEGLGLGGQDGAVVIDMIKMRRIHSNADAQEVTVEGGALLGEVQTHISQHGNQMLPMGTCPIVGIAGQIQCGGYGFFSRTYGVLVDRVLEMQVVTADGEIRTVSDKQHSDLFYALRGSGGGSFGVITSLTLKTNDIPRAIANFSIKWKIADCNVAAVLKAAHGACLSSPKGLNAMLVAWFGTIELYGTLLEDSKAQCETIWSDVLSSLPAPSSTRMEFFDLLGSVVDVAKNQTSAPWYSSLSDLQREGNEHLRYVKIKSGYIPDPLRDSFLDQLAVIVEVQPTKDVRVHLLTLNPNLIPATDTTSVRCRGCTWFVDMLVFTQVGQYGEAGARAEADKLQRGWLGRIDRLFSTVRTGTYLGDDDFDQGRNRNEMMASFYGPHLPRLMGVKRRYDPGNLFNHPLSVPLPQKTRRQLL</sequence>
<dbReference type="InterPro" id="IPR036318">
    <property type="entry name" value="FAD-bd_PCMH-like_sf"/>
</dbReference>
<dbReference type="GO" id="GO:0071949">
    <property type="term" value="F:FAD binding"/>
    <property type="evidence" value="ECO:0007669"/>
    <property type="project" value="InterPro"/>
</dbReference>
<keyword evidence="5" id="KW-0560">Oxidoreductase</keyword>